<protein>
    <submittedName>
        <fullName evidence="2">Sugar phosphate isomerase/epimerase</fullName>
    </submittedName>
</protein>
<keyword evidence="3" id="KW-1185">Reference proteome</keyword>
<organism evidence="2 3">
    <name type="scientific">Rhizobium paranaense</name>
    <dbReference type="NCBI Taxonomy" id="1650438"/>
    <lineage>
        <taxon>Bacteria</taxon>
        <taxon>Pseudomonadati</taxon>
        <taxon>Pseudomonadota</taxon>
        <taxon>Alphaproteobacteria</taxon>
        <taxon>Hyphomicrobiales</taxon>
        <taxon>Rhizobiaceae</taxon>
        <taxon>Rhizobium/Agrobacterium group</taxon>
        <taxon>Rhizobium</taxon>
    </lineage>
</organism>
<dbReference type="AlphaFoldDB" id="A0A7W9D2T3"/>
<name>A0A7W9D2T3_9HYPH</name>
<dbReference type="InterPro" id="IPR013022">
    <property type="entry name" value="Xyl_isomerase-like_TIM-brl"/>
</dbReference>
<dbReference type="PANTHER" id="PTHR12110:SF21">
    <property type="entry name" value="XYLOSE ISOMERASE-LIKE TIM BARREL DOMAIN-CONTAINING PROTEIN"/>
    <property type="match status" value="1"/>
</dbReference>
<gene>
    <name evidence="2" type="ORF">GGD50_004277</name>
</gene>
<evidence type="ECO:0000313" key="3">
    <source>
        <dbReference type="Proteomes" id="UP000549882"/>
    </source>
</evidence>
<dbReference type="EMBL" id="JACHBI010000008">
    <property type="protein sequence ID" value="MBB5575642.1"/>
    <property type="molecule type" value="Genomic_DNA"/>
</dbReference>
<dbReference type="SUPFAM" id="SSF51658">
    <property type="entry name" value="Xylose isomerase-like"/>
    <property type="match status" value="1"/>
</dbReference>
<evidence type="ECO:0000259" key="1">
    <source>
        <dbReference type="Pfam" id="PF01261"/>
    </source>
</evidence>
<sequence>MKIGFYTSTFNDRPFEEVADFAREAGFDAIEIDVRGHIKAPDRVASVVAVARDRGLFVASITLTGNQLDADTGRRNELRTTTLEFAHAIGEAKVPIFVIFPGRNDDASEEENYDSFADHASALIAATEARGLTFAIENWPGPKDNFVGTTPYGWQQLFERIKSPRFGLEFDPSHLLRIGVDPFEALAGVRDRIAILHAKDTAIDTERLQAVGYHGKGWWQYKLPGKGMLDWDKFLRQAKSYGFDGTLSIEHEDAAYGWPGKDLPARREGERLGLSFLRNALKSI</sequence>
<dbReference type="Proteomes" id="UP000549882">
    <property type="component" value="Unassembled WGS sequence"/>
</dbReference>
<dbReference type="Gene3D" id="3.20.20.150">
    <property type="entry name" value="Divalent-metal-dependent TIM barrel enzymes"/>
    <property type="match status" value="1"/>
</dbReference>
<evidence type="ECO:0000313" key="2">
    <source>
        <dbReference type="EMBL" id="MBB5575642.1"/>
    </source>
</evidence>
<dbReference type="InterPro" id="IPR036237">
    <property type="entry name" value="Xyl_isomerase-like_sf"/>
</dbReference>
<dbReference type="PANTHER" id="PTHR12110">
    <property type="entry name" value="HYDROXYPYRUVATE ISOMERASE"/>
    <property type="match status" value="1"/>
</dbReference>
<dbReference type="GO" id="GO:0016853">
    <property type="term" value="F:isomerase activity"/>
    <property type="evidence" value="ECO:0007669"/>
    <property type="project" value="UniProtKB-KW"/>
</dbReference>
<dbReference type="Pfam" id="PF01261">
    <property type="entry name" value="AP_endonuc_2"/>
    <property type="match status" value="1"/>
</dbReference>
<feature type="domain" description="Xylose isomerase-like TIM barrel" evidence="1">
    <location>
        <begin position="20"/>
        <end position="266"/>
    </location>
</feature>
<proteinExistence type="predicted"/>
<accession>A0A7W9D2T3</accession>
<comment type="caution">
    <text evidence="2">The sequence shown here is derived from an EMBL/GenBank/DDBJ whole genome shotgun (WGS) entry which is preliminary data.</text>
</comment>
<dbReference type="RefSeq" id="WP_183938963.1">
    <property type="nucleotide sequence ID" value="NZ_JACHBI010000008.1"/>
</dbReference>
<dbReference type="InterPro" id="IPR050312">
    <property type="entry name" value="IolE/XylAMocC-like"/>
</dbReference>
<reference evidence="2 3" key="1">
    <citation type="submission" date="2020-08" db="EMBL/GenBank/DDBJ databases">
        <title>Genomic Encyclopedia of Type Strains, Phase IV (KMG-V): Genome sequencing to study the core and pangenomes of soil and plant-associated prokaryotes.</title>
        <authorList>
            <person name="Whitman W."/>
        </authorList>
    </citation>
    <scope>NUCLEOTIDE SEQUENCE [LARGE SCALE GENOMIC DNA]</scope>
    <source>
        <strain evidence="2 3">SEMIA 4064</strain>
    </source>
</reference>
<keyword evidence="2" id="KW-0413">Isomerase</keyword>